<name>A0ABQ5VAE6_9PROT</name>
<comment type="caution">
    <text evidence="2">The sequence shown here is derived from an EMBL/GenBank/DDBJ whole genome shotgun (WGS) entry which is preliminary data.</text>
</comment>
<dbReference type="InterPro" id="IPR050789">
    <property type="entry name" value="Diverse_Enzym_Activities"/>
</dbReference>
<dbReference type="Proteomes" id="UP001161391">
    <property type="component" value="Unassembled WGS sequence"/>
</dbReference>
<dbReference type="Pfam" id="PF00144">
    <property type="entry name" value="Beta-lactamase"/>
    <property type="match status" value="1"/>
</dbReference>
<evidence type="ECO:0000259" key="1">
    <source>
        <dbReference type="Pfam" id="PF00144"/>
    </source>
</evidence>
<evidence type="ECO:0000313" key="3">
    <source>
        <dbReference type="Proteomes" id="UP001161391"/>
    </source>
</evidence>
<dbReference type="Gene3D" id="3.40.710.10">
    <property type="entry name" value="DD-peptidase/beta-lactamase superfamily"/>
    <property type="match status" value="1"/>
</dbReference>
<dbReference type="EMBL" id="BSNK01000002">
    <property type="protein sequence ID" value="GLQ23783.1"/>
    <property type="molecule type" value="Genomic_DNA"/>
</dbReference>
<keyword evidence="2" id="KW-0378">Hydrolase</keyword>
<dbReference type="SUPFAM" id="SSF56601">
    <property type="entry name" value="beta-lactamase/transpeptidase-like"/>
    <property type="match status" value="1"/>
</dbReference>
<accession>A0ABQ5VAE6</accession>
<reference evidence="2" key="1">
    <citation type="journal article" date="2014" name="Int. J. Syst. Evol. Microbiol.">
        <title>Complete genome of a new Firmicutes species belonging to the dominant human colonic microbiota ('Ruminococcus bicirculans') reveals two chromosomes and a selective capacity to utilize plant glucans.</title>
        <authorList>
            <consortium name="NISC Comparative Sequencing Program"/>
            <person name="Wegmann U."/>
            <person name="Louis P."/>
            <person name="Goesmann A."/>
            <person name="Henrissat B."/>
            <person name="Duncan S.H."/>
            <person name="Flint H.J."/>
        </authorList>
    </citation>
    <scope>NUCLEOTIDE SEQUENCE</scope>
    <source>
        <strain evidence="2">NBRC 108219</strain>
    </source>
</reference>
<dbReference type="GO" id="GO:0016787">
    <property type="term" value="F:hydrolase activity"/>
    <property type="evidence" value="ECO:0007669"/>
    <property type="project" value="UniProtKB-KW"/>
</dbReference>
<sequence length="382" mass="42912">MRTAIILAFFGLIMGVAFITIFTEPEDIRKIAKSEEAEIERHLQEVIEEHGINTAAISVIKDGKVQWTRSFGQQSRVSAVSESTLFNVASITKTVIAETVLSLVAENRISLDEPMFDYWVDPDLMDDPRHKLLTPRMILSHTSGFMNWRFFAEDGKLKFVSDPGTTYGYSGEGYKYLAEFVERKLGEPLEQLVDHYVFTPLELNNASLTVRSDLFAQIAQTLDQDGQFHGHYCRPEGWCREEGSFSASGDMVISLSEYTKFLISTMTDERLGIALTQERNSIVKPEAEYDCRPVPDALCPDRSGYGLGWHVFDLQDGKTVGHLGSDWSMVTLAYYYEDSRDGLVVFLNATNAAGISAMVDILDLLDPDSPELHGYVARSKRL</sequence>
<protein>
    <submittedName>
        <fullName evidence="2">Serine hydrolase</fullName>
    </submittedName>
</protein>
<reference evidence="2" key="2">
    <citation type="submission" date="2023-01" db="EMBL/GenBank/DDBJ databases">
        <title>Draft genome sequence of Algimonas ampicilliniresistens strain NBRC 108219.</title>
        <authorList>
            <person name="Sun Q."/>
            <person name="Mori K."/>
        </authorList>
    </citation>
    <scope>NUCLEOTIDE SEQUENCE</scope>
    <source>
        <strain evidence="2">NBRC 108219</strain>
    </source>
</reference>
<proteinExistence type="predicted"/>
<feature type="domain" description="Beta-lactamase-related" evidence="1">
    <location>
        <begin position="40"/>
        <end position="351"/>
    </location>
</feature>
<dbReference type="PANTHER" id="PTHR43283">
    <property type="entry name" value="BETA-LACTAMASE-RELATED"/>
    <property type="match status" value="1"/>
</dbReference>
<evidence type="ECO:0000313" key="2">
    <source>
        <dbReference type="EMBL" id="GLQ23783.1"/>
    </source>
</evidence>
<gene>
    <name evidence="2" type="ORF">GCM10007853_16570</name>
</gene>
<organism evidence="2 3">
    <name type="scientific">Algimonas ampicilliniresistens</name>
    <dbReference type="NCBI Taxonomy" id="1298735"/>
    <lineage>
        <taxon>Bacteria</taxon>
        <taxon>Pseudomonadati</taxon>
        <taxon>Pseudomonadota</taxon>
        <taxon>Alphaproteobacteria</taxon>
        <taxon>Maricaulales</taxon>
        <taxon>Robiginitomaculaceae</taxon>
        <taxon>Algimonas</taxon>
    </lineage>
</organism>
<dbReference type="InterPro" id="IPR012338">
    <property type="entry name" value="Beta-lactam/transpept-like"/>
</dbReference>
<dbReference type="RefSeq" id="WP_284389554.1">
    <property type="nucleotide sequence ID" value="NZ_BSNK01000002.1"/>
</dbReference>
<dbReference type="InterPro" id="IPR001466">
    <property type="entry name" value="Beta-lactam-related"/>
</dbReference>
<dbReference type="PANTHER" id="PTHR43283:SF18">
    <property type="match status" value="1"/>
</dbReference>
<keyword evidence="3" id="KW-1185">Reference proteome</keyword>